<gene>
    <name evidence="2" type="ORF">CCHLO57077_00019314</name>
</gene>
<keyword evidence="3" id="KW-1185">Reference proteome</keyword>
<feature type="compositionally biased region" description="Polar residues" evidence="1">
    <location>
        <begin position="145"/>
        <end position="156"/>
    </location>
</feature>
<dbReference type="EMBL" id="CABFNP030000438">
    <property type="protein sequence ID" value="CAI6015045.1"/>
    <property type="molecule type" value="Genomic_DNA"/>
</dbReference>
<feature type="region of interest" description="Disordered" evidence="1">
    <location>
        <begin position="1"/>
        <end position="56"/>
    </location>
</feature>
<evidence type="ECO:0000313" key="2">
    <source>
        <dbReference type="EMBL" id="CAI6015045.1"/>
    </source>
</evidence>
<evidence type="ECO:0000313" key="3">
    <source>
        <dbReference type="Proteomes" id="UP001160390"/>
    </source>
</evidence>
<feature type="region of interest" description="Disordered" evidence="1">
    <location>
        <begin position="125"/>
        <end position="156"/>
    </location>
</feature>
<sequence length="156" mass="16592">MDQYQTPQPGHRAGYATLTYPETSDHAGYSQGTPLPPQLTENSSEPGGLDDIDSAGFLNRAVPTSSTADAEGEMLLLILEAFDKAEKSLDDTTKDIGRLRSSLEAVKHRLGSQQTMQAVANSEAYNGTRNGMGNGGYNGSHNGGLSQSHNGSRYTN</sequence>
<name>A0AA35LPL7_9HYPO</name>
<evidence type="ECO:0000256" key="1">
    <source>
        <dbReference type="SAM" id="MobiDB-lite"/>
    </source>
</evidence>
<accession>A0AA35LPL7</accession>
<organism evidence="2 3">
    <name type="scientific">Clonostachys chloroleuca</name>
    <dbReference type="NCBI Taxonomy" id="1926264"/>
    <lineage>
        <taxon>Eukaryota</taxon>
        <taxon>Fungi</taxon>
        <taxon>Dikarya</taxon>
        <taxon>Ascomycota</taxon>
        <taxon>Pezizomycotina</taxon>
        <taxon>Sordariomycetes</taxon>
        <taxon>Hypocreomycetidae</taxon>
        <taxon>Hypocreales</taxon>
        <taxon>Bionectriaceae</taxon>
        <taxon>Clonostachys</taxon>
    </lineage>
</organism>
<dbReference type="Proteomes" id="UP001160390">
    <property type="component" value="Unassembled WGS sequence"/>
</dbReference>
<protein>
    <submittedName>
        <fullName evidence="2">Uncharacterized protein</fullName>
    </submittedName>
</protein>
<feature type="compositionally biased region" description="Gly residues" evidence="1">
    <location>
        <begin position="130"/>
        <end position="142"/>
    </location>
</feature>
<comment type="caution">
    <text evidence="2">The sequence shown here is derived from an EMBL/GenBank/DDBJ whole genome shotgun (WGS) entry which is preliminary data.</text>
</comment>
<reference evidence="2" key="1">
    <citation type="submission" date="2023-01" db="EMBL/GenBank/DDBJ databases">
        <authorList>
            <person name="Piombo E."/>
        </authorList>
    </citation>
    <scope>NUCLEOTIDE SEQUENCE</scope>
</reference>
<proteinExistence type="predicted"/>
<dbReference type="AlphaFoldDB" id="A0AA35LPL7"/>